<dbReference type="Proteomes" id="UP001187531">
    <property type="component" value="Unassembled WGS sequence"/>
</dbReference>
<proteinExistence type="predicted"/>
<reference evidence="2" key="1">
    <citation type="submission" date="2023-07" db="EMBL/GenBank/DDBJ databases">
        <title>Chromosome-level genome assembly of Artemia franciscana.</title>
        <authorList>
            <person name="Jo E."/>
        </authorList>
    </citation>
    <scope>NUCLEOTIDE SEQUENCE</scope>
    <source>
        <tissue evidence="2">Whole body</tissue>
    </source>
</reference>
<dbReference type="EMBL" id="JAVRJZ010000002">
    <property type="protein sequence ID" value="KAK2726405.1"/>
    <property type="molecule type" value="Genomic_DNA"/>
</dbReference>
<evidence type="ECO:0000313" key="2">
    <source>
        <dbReference type="EMBL" id="KAK2726405.1"/>
    </source>
</evidence>
<protein>
    <recommendedName>
        <fullName evidence="1">Reverse transcriptase domain-containing protein</fullName>
    </recommendedName>
</protein>
<gene>
    <name evidence="2" type="ORF">QYM36_000743</name>
</gene>
<accession>A0AA88LLD5</accession>
<dbReference type="AlphaFoldDB" id="A0AA88LLD5"/>
<name>A0AA88LLD5_ARTSF</name>
<comment type="caution">
    <text evidence="2">The sequence shown here is derived from an EMBL/GenBank/DDBJ whole genome shotgun (WGS) entry which is preliminary data.</text>
</comment>
<dbReference type="InterPro" id="IPR000477">
    <property type="entry name" value="RT_dom"/>
</dbReference>
<keyword evidence="3" id="KW-1185">Reference proteome</keyword>
<dbReference type="InterPro" id="IPR043502">
    <property type="entry name" value="DNA/RNA_pol_sf"/>
</dbReference>
<evidence type="ECO:0000313" key="3">
    <source>
        <dbReference type="Proteomes" id="UP001187531"/>
    </source>
</evidence>
<dbReference type="Pfam" id="PF00078">
    <property type="entry name" value="RVT_1"/>
    <property type="match status" value="1"/>
</dbReference>
<dbReference type="PANTHER" id="PTHR36688">
    <property type="entry name" value="ENDO/EXONUCLEASE/PHOSPHATASE DOMAIN-CONTAINING PROTEIN"/>
    <property type="match status" value="1"/>
</dbReference>
<organism evidence="2 3">
    <name type="scientific">Artemia franciscana</name>
    <name type="common">Brine shrimp</name>
    <name type="synonym">Artemia sanfranciscana</name>
    <dbReference type="NCBI Taxonomy" id="6661"/>
    <lineage>
        <taxon>Eukaryota</taxon>
        <taxon>Metazoa</taxon>
        <taxon>Ecdysozoa</taxon>
        <taxon>Arthropoda</taxon>
        <taxon>Crustacea</taxon>
        <taxon>Branchiopoda</taxon>
        <taxon>Anostraca</taxon>
        <taxon>Artemiidae</taxon>
        <taxon>Artemia</taxon>
    </lineage>
</organism>
<feature type="domain" description="Reverse transcriptase" evidence="1">
    <location>
        <begin position="27"/>
        <end position="279"/>
    </location>
</feature>
<dbReference type="InterPro" id="IPR052560">
    <property type="entry name" value="RdDP_mobile_element"/>
</dbReference>
<dbReference type="GO" id="GO:0071897">
    <property type="term" value="P:DNA biosynthetic process"/>
    <property type="evidence" value="ECO:0007669"/>
    <property type="project" value="UniProtKB-ARBA"/>
</dbReference>
<sequence>MNKMICEGATTELTVVIITLAPNKGDKQSIENWRLISLLPCVTRLCSKVLTNWLKNLIGEILGETQHWGKKGQKVQHILAILRDLLPRREEQSENDLKQMLICVDFIKAFDSVVRDYLWKLMMDKYSFCSKFVEFYWNLFRHAVAKVVVNGSLTEELSLEIFLQYGDPSSSFLFQIHLDPLIKYIEARITDITVLLTVVLKSEAFMDDANFIVDGVILSELQFSSDSISKLEFADDLVLWSAGRDVNIIANNVNLALDELAAFSAAFSKPISKSKTNAIIFHNKKSIILDGVINFLFNYISDRSYKVRVQNELSSISESYLGLPQESILTPLLFLLVLSELQFNSDSTSKFEFANDLVLWSAGRDVNIIANNISLALEELADFSAAFSQPISKSKTNAIIFHNKKSVIPPKLFVNNVEIEHAVEPKLLRVYLDLRLTWQNQINCVKNPCMGRLLILKRLVGSKWATSQEILFNFYKRFSRSKIEHTFESYGE</sequence>
<dbReference type="SUPFAM" id="SSF56672">
    <property type="entry name" value="DNA/RNA polymerases"/>
    <property type="match status" value="1"/>
</dbReference>
<evidence type="ECO:0000259" key="1">
    <source>
        <dbReference type="Pfam" id="PF00078"/>
    </source>
</evidence>
<dbReference type="PANTHER" id="PTHR36688:SF1">
    <property type="entry name" value="ENDONUCLEASE_EXONUCLEASE_PHOSPHATASE DOMAIN-CONTAINING PROTEIN"/>
    <property type="match status" value="1"/>
</dbReference>
<feature type="non-terminal residue" evidence="2">
    <location>
        <position position="1"/>
    </location>
</feature>